<feature type="region of interest" description="Disordered" evidence="1">
    <location>
        <begin position="651"/>
        <end position="681"/>
    </location>
</feature>
<accession>A0A9W7D1Z7</accession>
<sequence length="730" mass="81295">MDHSKPITVINTKQVVSSVRLGTSHSFRFNLGSSAFLTPATCFFVFLTFPHHFLPLHTSAAPRAMATATPAPPAYDDGSSTESEYYFDPAEEAQELAAYAWAHAQDAPAAPSPPGPAKSGDNIALKQKRRDNITIKQELHDNIAIKHDNITVERVFRHNSTREELALPRGSEWSHGAASADGCGGAVERALALAGRFEREAREEALTADTITGNEQEEEQVQETQVKKMTRSLSSSGEAAKVRSKIVSLKSVKAPSSSPKMAGSSVVVGLRRPPTKVLGAPSDLENGLAVARPQWKATGSRSSPKQSPALSKVVNATNGEKSAVATRERTKRSKSPSVMRRTIEKVASGRTERSRSPRRRERAHKIGGRSVRLDIDTTDLDPRRASRRESTASRVTQYDRNGAIGHRAQDNKLVQSAKISQTKEDQILTKQVSNKTDSQHYVSNGETSTRGQFKCDTGKPLIESTASFALRNVNNAKKTPNIPRPKIQEVVGAHHHKTHHKPVKKPSRCHNIQDEFERQVHKLKLREADLDEKETAGTCDEHESWRWGNRRRGIAEEKARLEAQNLERFEALYNALTVSQEELERYQTSRDFAYRVVCYKRKQATLQQQTGVFQAPEEKASQWRLLEKERELLIAENSELFHNVMMTQHELGRTHEQRSNDSEPKKTGKHPRCSDKHDRQPFLKRIARGRTATHRQPAASSTSRVIVGAALQHSGGSSLPSQTTPWFLKG</sequence>
<dbReference type="OrthoDB" id="129866at2759"/>
<organism evidence="2 3">
    <name type="scientific">Phytophthora fragariaefolia</name>
    <dbReference type="NCBI Taxonomy" id="1490495"/>
    <lineage>
        <taxon>Eukaryota</taxon>
        <taxon>Sar</taxon>
        <taxon>Stramenopiles</taxon>
        <taxon>Oomycota</taxon>
        <taxon>Peronosporomycetes</taxon>
        <taxon>Peronosporales</taxon>
        <taxon>Peronosporaceae</taxon>
        <taxon>Phytophthora</taxon>
    </lineage>
</organism>
<feature type="compositionally biased region" description="Polar residues" evidence="1">
    <location>
        <begin position="297"/>
        <end position="320"/>
    </location>
</feature>
<gene>
    <name evidence="2" type="ORF">Pfra01_001811400</name>
</gene>
<feature type="region of interest" description="Disordered" evidence="1">
    <location>
        <begin position="295"/>
        <end position="411"/>
    </location>
</feature>
<feature type="compositionally biased region" description="Basic and acidic residues" evidence="1">
    <location>
        <begin position="371"/>
        <end position="391"/>
    </location>
</feature>
<evidence type="ECO:0000313" key="2">
    <source>
        <dbReference type="EMBL" id="GMF47672.1"/>
    </source>
</evidence>
<feature type="compositionally biased region" description="Basic residues" evidence="1">
    <location>
        <begin position="356"/>
        <end position="367"/>
    </location>
</feature>
<dbReference type="EMBL" id="BSXT01002182">
    <property type="protein sequence ID" value="GMF47672.1"/>
    <property type="molecule type" value="Genomic_DNA"/>
</dbReference>
<keyword evidence="3" id="KW-1185">Reference proteome</keyword>
<protein>
    <submittedName>
        <fullName evidence="2">Unnamed protein product</fullName>
    </submittedName>
</protein>
<evidence type="ECO:0000313" key="3">
    <source>
        <dbReference type="Proteomes" id="UP001165121"/>
    </source>
</evidence>
<comment type="caution">
    <text evidence="2">The sequence shown here is derived from an EMBL/GenBank/DDBJ whole genome shotgun (WGS) entry which is preliminary data.</text>
</comment>
<evidence type="ECO:0000256" key="1">
    <source>
        <dbReference type="SAM" id="MobiDB-lite"/>
    </source>
</evidence>
<dbReference type="AlphaFoldDB" id="A0A9W7D1Z7"/>
<proteinExistence type="predicted"/>
<reference evidence="2" key="1">
    <citation type="submission" date="2023-04" db="EMBL/GenBank/DDBJ databases">
        <title>Phytophthora fragariaefolia NBRC 109709.</title>
        <authorList>
            <person name="Ichikawa N."/>
            <person name="Sato H."/>
            <person name="Tonouchi N."/>
        </authorList>
    </citation>
    <scope>NUCLEOTIDE SEQUENCE</scope>
    <source>
        <strain evidence="2">NBRC 109709</strain>
    </source>
</reference>
<dbReference type="Proteomes" id="UP001165121">
    <property type="component" value="Unassembled WGS sequence"/>
</dbReference>
<name>A0A9W7D1Z7_9STRA</name>
<feature type="region of interest" description="Disordered" evidence="1">
    <location>
        <begin position="105"/>
        <end position="127"/>
    </location>
</feature>